<keyword evidence="2" id="KW-0812">Transmembrane</keyword>
<keyword evidence="2" id="KW-0472">Membrane</keyword>
<dbReference type="Pfam" id="PF14610">
    <property type="entry name" value="Psg1"/>
    <property type="match status" value="1"/>
</dbReference>
<dbReference type="InterPro" id="IPR028000">
    <property type="entry name" value="Pma1"/>
</dbReference>
<proteinExistence type="predicted"/>
<keyword evidence="2" id="KW-1133">Transmembrane helix</keyword>
<feature type="transmembrane region" description="Helical" evidence="2">
    <location>
        <begin position="295"/>
        <end position="315"/>
    </location>
</feature>
<evidence type="ECO:0000313" key="4">
    <source>
        <dbReference type="Proteomes" id="UP001590950"/>
    </source>
</evidence>
<dbReference type="EMBL" id="JBEFKJ010000032">
    <property type="protein sequence ID" value="KAL2038476.1"/>
    <property type="molecule type" value="Genomic_DNA"/>
</dbReference>
<protein>
    <submittedName>
        <fullName evidence="3">Uncharacterized protein</fullName>
    </submittedName>
</protein>
<dbReference type="Proteomes" id="UP001590950">
    <property type="component" value="Unassembled WGS sequence"/>
</dbReference>
<feature type="compositionally biased region" description="Low complexity" evidence="1">
    <location>
        <begin position="74"/>
        <end position="93"/>
    </location>
</feature>
<evidence type="ECO:0000256" key="1">
    <source>
        <dbReference type="SAM" id="MobiDB-lite"/>
    </source>
</evidence>
<feature type="region of interest" description="Disordered" evidence="1">
    <location>
        <begin position="33"/>
        <end position="61"/>
    </location>
</feature>
<comment type="caution">
    <text evidence="3">The sequence shown here is derived from an EMBL/GenBank/DDBJ whole genome shotgun (WGS) entry which is preliminary data.</text>
</comment>
<organism evidence="3 4">
    <name type="scientific">Stereocaulon virgatum</name>
    <dbReference type="NCBI Taxonomy" id="373712"/>
    <lineage>
        <taxon>Eukaryota</taxon>
        <taxon>Fungi</taxon>
        <taxon>Dikarya</taxon>
        <taxon>Ascomycota</taxon>
        <taxon>Pezizomycotina</taxon>
        <taxon>Lecanoromycetes</taxon>
        <taxon>OSLEUM clade</taxon>
        <taxon>Lecanoromycetidae</taxon>
        <taxon>Lecanorales</taxon>
        <taxon>Lecanorineae</taxon>
        <taxon>Stereocaulaceae</taxon>
        <taxon>Stereocaulon</taxon>
    </lineage>
</organism>
<keyword evidence="4" id="KW-1185">Reference proteome</keyword>
<feature type="region of interest" description="Disordered" evidence="1">
    <location>
        <begin position="74"/>
        <end position="97"/>
    </location>
</feature>
<feature type="compositionally biased region" description="Low complexity" evidence="1">
    <location>
        <begin position="41"/>
        <end position="61"/>
    </location>
</feature>
<evidence type="ECO:0000256" key="2">
    <source>
        <dbReference type="SAM" id="Phobius"/>
    </source>
</evidence>
<gene>
    <name evidence="3" type="ORF">N7G274_008815</name>
</gene>
<accession>A0ABR4A0G4</accession>
<reference evidence="3 4" key="1">
    <citation type="submission" date="2024-09" db="EMBL/GenBank/DDBJ databases">
        <title>Rethinking Asexuality: The Enigmatic Case of Functional Sexual Genes in Lepraria (Stereocaulaceae).</title>
        <authorList>
            <person name="Doellman M."/>
            <person name="Sun Y."/>
            <person name="Barcenas-Pena A."/>
            <person name="Lumbsch H.T."/>
            <person name="Grewe F."/>
        </authorList>
    </citation>
    <scope>NUCLEOTIDE SEQUENCE [LARGE SCALE GENOMIC DNA]</scope>
    <source>
        <strain evidence="3 4">Mercado 3170</strain>
    </source>
</reference>
<sequence length="397" mass="42724">MLDLNHVLIDRADVMELLRRVVGLGSHEEAFSNQLEQRQDASVSNTALTSASSASPASRSSAAAATDASITSSDSSISASSAAPLATPSPSDAGAHTVTDFVSTPAFTATKTTPYVAKGVNATIVHGTSTSTYSASAYLATANATAPGIPENELTACQIDGTIYNNNTNNGPFCSPIHEQNLWVGYTYAITWNPALFSNNFSDVIILRYNDHQQGVVWNSSAQPNGKGYVNINMDKSWLMGAAGNDSSSGQNMTFYIQSGAQDPKEGPMISLVVNPKTLPPVQFHKIPAKYGLEIGLPIGVAAAILIVLALWCVMRKNNRTWSDIKGHGADYMAKRSRKRGRVGREGGIQLEEYNRHGRQDAFSDEPYTGGSGNAFRDEVARQREEDDRLRTYMTSF</sequence>
<evidence type="ECO:0000313" key="3">
    <source>
        <dbReference type="EMBL" id="KAL2038476.1"/>
    </source>
</evidence>
<name>A0ABR4A0G4_9LECA</name>